<keyword evidence="4 8" id="KW-0812">Transmembrane</keyword>
<dbReference type="NCBIfam" id="TIGR03927">
    <property type="entry name" value="T7SS_EssA_Firm"/>
    <property type="match status" value="1"/>
</dbReference>
<dbReference type="InterPro" id="IPR018920">
    <property type="entry name" value="EssA/YueC"/>
</dbReference>
<dbReference type="RefSeq" id="WP_185373752.1">
    <property type="nucleotide sequence ID" value="NZ_JAARRM010000002.1"/>
</dbReference>
<dbReference type="AlphaFoldDB" id="A0A841ZQR8"/>
<gene>
    <name evidence="10" type="primary">essA</name>
    <name evidence="10" type="ORF">HB912_08545</name>
</gene>
<feature type="transmembrane region" description="Helical" evidence="8">
    <location>
        <begin position="143"/>
        <end position="162"/>
    </location>
</feature>
<name>A0A841ZQR8_9LIST</name>
<evidence type="ECO:0000256" key="7">
    <source>
        <dbReference type="SAM" id="MobiDB-lite"/>
    </source>
</evidence>
<keyword evidence="3" id="KW-1003">Cell membrane</keyword>
<evidence type="ECO:0000256" key="4">
    <source>
        <dbReference type="ARBA" id="ARBA00022692"/>
    </source>
</evidence>
<sequence length="168" mass="18702">MKARFLSMGLLIILVCFATAPFALAAGTGYLENDGKMDLKTDRLQKTNEEKQEDLKKAEPTMLDQLELPLFTQDLEKKIKAQQKKEQKNFQEMQDQLFTGKAVKSDTAKTTQEELFKKTNTTQASEVGEDVQDKKEKSTESKSLIAIIGAVVVALGGGIYFASKNTME</sequence>
<keyword evidence="9" id="KW-0732">Signal</keyword>
<dbReference type="EMBL" id="JAARRM010000002">
    <property type="protein sequence ID" value="MBC1521694.1"/>
    <property type="molecule type" value="Genomic_DNA"/>
</dbReference>
<dbReference type="Proteomes" id="UP000559885">
    <property type="component" value="Unassembled WGS sequence"/>
</dbReference>
<comment type="similarity">
    <text evidence="2">Belongs to the EssA family.</text>
</comment>
<feature type="chain" id="PRO_5032532860" evidence="9">
    <location>
        <begin position="26"/>
        <end position="168"/>
    </location>
</feature>
<evidence type="ECO:0000256" key="9">
    <source>
        <dbReference type="SAM" id="SignalP"/>
    </source>
</evidence>
<evidence type="ECO:0000313" key="11">
    <source>
        <dbReference type="Proteomes" id="UP000559885"/>
    </source>
</evidence>
<reference evidence="10 11" key="1">
    <citation type="submission" date="2020-03" db="EMBL/GenBank/DDBJ databases">
        <title>Soil Listeria distribution.</title>
        <authorList>
            <person name="Liao J."/>
            <person name="Wiedmann M."/>
        </authorList>
    </citation>
    <scope>NUCLEOTIDE SEQUENCE [LARGE SCALE GENOMIC DNA]</scope>
    <source>
        <strain evidence="10 11">FSL L7-1507</strain>
    </source>
</reference>
<proteinExistence type="inferred from homology"/>
<dbReference type="Pfam" id="PF10661">
    <property type="entry name" value="EssA"/>
    <property type="match status" value="1"/>
</dbReference>
<evidence type="ECO:0000256" key="1">
    <source>
        <dbReference type="ARBA" id="ARBA00004162"/>
    </source>
</evidence>
<evidence type="ECO:0000256" key="6">
    <source>
        <dbReference type="ARBA" id="ARBA00023136"/>
    </source>
</evidence>
<keyword evidence="6 8" id="KW-0472">Membrane</keyword>
<evidence type="ECO:0000256" key="5">
    <source>
        <dbReference type="ARBA" id="ARBA00022989"/>
    </source>
</evidence>
<evidence type="ECO:0000313" key="10">
    <source>
        <dbReference type="EMBL" id="MBC1521694.1"/>
    </source>
</evidence>
<evidence type="ECO:0000256" key="8">
    <source>
        <dbReference type="SAM" id="Phobius"/>
    </source>
</evidence>
<organism evidence="10 11">
    <name type="scientific">Listeria aquatica</name>
    <dbReference type="NCBI Taxonomy" id="1494960"/>
    <lineage>
        <taxon>Bacteria</taxon>
        <taxon>Bacillati</taxon>
        <taxon>Bacillota</taxon>
        <taxon>Bacilli</taxon>
        <taxon>Bacillales</taxon>
        <taxon>Listeriaceae</taxon>
        <taxon>Listeria</taxon>
    </lineage>
</organism>
<dbReference type="GO" id="GO:0005886">
    <property type="term" value="C:plasma membrane"/>
    <property type="evidence" value="ECO:0007669"/>
    <property type="project" value="UniProtKB-SubCell"/>
</dbReference>
<dbReference type="InterPro" id="IPR034026">
    <property type="entry name" value="EssA"/>
</dbReference>
<evidence type="ECO:0000256" key="2">
    <source>
        <dbReference type="ARBA" id="ARBA00008570"/>
    </source>
</evidence>
<evidence type="ECO:0000256" key="3">
    <source>
        <dbReference type="ARBA" id="ARBA00022475"/>
    </source>
</evidence>
<feature type="signal peptide" evidence="9">
    <location>
        <begin position="1"/>
        <end position="25"/>
    </location>
</feature>
<comment type="subcellular location">
    <subcellularLocation>
        <location evidence="1">Cell membrane</location>
        <topology evidence="1">Single-pass membrane protein</topology>
    </subcellularLocation>
</comment>
<feature type="region of interest" description="Disordered" evidence="7">
    <location>
        <begin position="114"/>
        <end position="136"/>
    </location>
</feature>
<comment type="caution">
    <text evidence="10">The sequence shown here is derived from an EMBL/GenBank/DDBJ whole genome shotgun (WGS) entry which is preliminary data.</text>
</comment>
<keyword evidence="5 8" id="KW-1133">Transmembrane helix</keyword>
<protein>
    <submittedName>
        <fullName evidence="10">Type VII secretion protein EssA</fullName>
    </submittedName>
</protein>
<accession>A0A841ZQR8</accession>